<keyword evidence="2 5" id="KW-0812">Transmembrane</keyword>
<feature type="transmembrane region" description="Helical" evidence="5">
    <location>
        <begin position="60"/>
        <end position="83"/>
    </location>
</feature>
<name>A0A0U3CJ84_SYPOB</name>
<geneLocation type="mitochondrion" evidence="6"/>
<keyword evidence="6" id="KW-0496">Mitochondrion</keyword>
<dbReference type="Gene3D" id="2.60.40.420">
    <property type="entry name" value="Cupredoxins - blue copper proteins"/>
    <property type="match status" value="1"/>
</dbReference>
<keyword evidence="5" id="KW-1133">Transmembrane helix</keyword>
<sequence length="244" mass="28940">MVIMGSFYSSIYSLWQCYLLDFIISFMIFIMVFVIVGVLVLWFVDGGVKFWGFDVKMFEFWCGVLPVIVLILQVICSYGLIYYDGLVINNSVGDKVFGGSKLDIKIMGRQWFSVYEYSGLGSWMKFDSYLLGSECFELWWFAYISGWYSFNFTCGLLYSCYYYFWSCYSFLVFTYLWFYIGCFAWDCYYSFVAFWLWWGCIMVCVLKFVVLVMVMCLLLLSLFLMMFFMVGLKIMNMSMMLLLV</sequence>
<evidence type="ECO:0000256" key="5">
    <source>
        <dbReference type="SAM" id="Phobius"/>
    </source>
</evidence>
<dbReference type="AlphaFoldDB" id="A0A0U3CJ84"/>
<feature type="transmembrane region" description="Helical" evidence="5">
    <location>
        <begin position="138"/>
        <end position="164"/>
    </location>
</feature>
<proteinExistence type="predicted"/>
<dbReference type="GO" id="GO:0016020">
    <property type="term" value="C:membrane"/>
    <property type="evidence" value="ECO:0007669"/>
    <property type="project" value="UniProtKB-SubCell"/>
</dbReference>
<dbReference type="Gene3D" id="1.10.287.90">
    <property type="match status" value="1"/>
</dbReference>
<evidence type="ECO:0000256" key="1">
    <source>
        <dbReference type="ARBA" id="ARBA00004370"/>
    </source>
</evidence>
<feature type="transmembrane region" description="Helical" evidence="5">
    <location>
        <begin position="176"/>
        <end position="198"/>
    </location>
</feature>
<reference evidence="6" key="1">
    <citation type="journal article" date="2016" name="Gene">
        <title>Comparative analyses of the complete mitochondrial genomes of two murine pinworms Aspiculuris tetraptera and Syphacia obvelata.</title>
        <authorList>
            <person name="Wang C.-R."/>
            <person name="Lou Y."/>
            <person name="Gao J.-F."/>
            <person name="Qiu J.-H."/>
            <person name="Zhang Y."/>
            <person name="Gao Y."/>
            <person name="Chang Q.-C."/>
        </authorList>
    </citation>
    <scope>NUCLEOTIDE SEQUENCE</scope>
</reference>
<protein>
    <recommendedName>
        <fullName evidence="4">Cytochrome c oxidase polypeptide II</fullName>
    </recommendedName>
</protein>
<accession>A0A0U3CJ84</accession>
<organism evidence="6">
    <name type="scientific">Syphacia obvelata</name>
    <name type="common">Murine pinworm</name>
    <dbReference type="NCBI Taxonomy" id="412127"/>
    <lineage>
        <taxon>Eukaryota</taxon>
        <taxon>Metazoa</taxon>
        <taxon>Ecdysozoa</taxon>
        <taxon>Nematoda</taxon>
        <taxon>Chromadorea</taxon>
        <taxon>Rhabditida</taxon>
        <taxon>Spirurina</taxon>
        <taxon>Oxyuridomorpha</taxon>
        <taxon>Oxyuroidea</taxon>
        <taxon>Oxyuridae</taxon>
        <taxon>Syphacia</taxon>
    </lineage>
</organism>
<evidence type="ECO:0000256" key="2">
    <source>
        <dbReference type="ARBA" id="ARBA00022692"/>
    </source>
</evidence>
<dbReference type="EMBL" id="KT900946">
    <property type="protein sequence ID" value="ALT55337.1"/>
    <property type="molecule type" value="Genomic_DNA"/>
</dbReference>
<evidence type="ECO:0000256" key="3">
    <source>
        <dbReference type="ARBA" id="ARBA00023136"/>
    </source>
</evidence>
<evidence type="ECO:0000313" key="6">
    <source>
        <dbReference type="EMBL" id="ALT55337.1"/>
    </source>
</evidence>
<feature type="transmembrane region" description="Helical" evidence="5">
    <location>
        <begin position="22"/>
        <end position="48"/>
    </location>
</feature>
<dbReference type="InterPro" id="IPR008972">
    <property type="entry name" value="Cupredoxin"/>
</dbReference>
<feature type="transmembrane region" description="Helical" evidence="5">
    <location>
        <begin position="210"/>
        <end position="232"/>
    </location>
</feature>
<gene>
    <name evidence="6" type="primary">cox2</name>
</gene>
<evidence type="ECO:0000256" key="4">
    <source>
        <dbReference type="ARBA" id="ARBA00031389"/>
    </source>
</evidence>
<keyword evidence="3 5" id="KW-0472">Membrane</keyword>
<comment type="subcellular location">
    <subcellularLocation>
        <location evidence="1">Membrane</location>
    </subcellularLocation>
</comment>
<dbReference type="InterPro" id="IPR036257">
    <property type="entry name" value="Cyt_c_oxidase_su2_TM_sf"/>
</dbReference>